<gene>
    <name evidence="15" type="ORF">OSB1V03_LOCUS15306</name>
</gene>
<sequence>MRFFHNTSNTWLTEMAESYVKPTSACSQPCSSGQYRQYHESNTCCWHCTACFIDEYVFNETYCMQCPKGFVPNETKTGCNKLPIEYMQWDSPWTIVPASFASLGIVATLFTIAVFFRFNDTPIIMASGRELCYILLSGIMLCYVISFVILAKPTLITCSITRIGLSLGLCICYSAILTKTNRISRIFNRGIKNGMKRPSYTSPRSQIIICICLVSVQLVFIIAWIIRDPPSVKEVIYSQAYRQFSVLQCGISSASMGVSLVYNKLLIIMCTTYAFKTRKIPENFNEAKYIGFTMYSTCIVWLAFIPIYFGTNNDFKIQIGSLCMCISISATVALGCLFVPKLYICLFQSYKNVRHVPGATNTQQSNSTSGVLRFARPTCSAIIGATAMVSAHHCAPMIVIPEPSSGDMKTTSTTNGEWTSPSAEESADEKEEKEKYI</sequence>
<keyword evidence="10" id="KW-0807">Transducer</keyword>
<accession>A0A7R9L4D2</accession>
<keyword evidence="8" id="KW-0675">Receptor</keyword>
<feature type="region of interest" description="Disordered" evidence="12">
    <location>
        <begin position="402"/>
        <end position="437"/>
    </location>
</feature>
<evidence type="ECO:0000256" key="2">
    <source>
        <dbReference type="ARBA" id="ARBA00007242"/>
    </source>
</evidence>
<comment type="similarity">
    <text evidence="2">Belongs to the G-protein coupled receptor 3 family.</text>
</comment>
<dbReference type="AlphaFoldDB" id="A0A7R9L4D2"/>
<keyword evidence="9" id="KW-0325">Glycoprotein</keyword>
<comment type="subcellular location">
    <subcellularLocation>
        <location evidence="1">Cell membrane</location>
        <topology evidence="1">Multi-pass membrane protein</topology>
    </subcellularLocation>
</comment>
<evidence type="ECO:0000256" key="4">
    <source>
        <dbReference type="ARBA" id="ARBA00022692"/>
    </source>
</evidence>
<dbReference type="FunFam" id="2.10.50.30:FF:000001">
    <property type="entry name" value="metabotropic glutamate receptor 1"/>
    <property type="match status" value="1"/>
</dbReference>
<evidence type="ECO:0000256" key="12">
    <source>
        <dbReference type="SAM" id="MobiDB-lite"/>
    </source>
</evidence>
<dbReference type="PRINTS" id="PR00248">
    <property type="entry name" value="GPCRMGR"/>
</dbReference>
<feature type="transmembrane region" description="Helical" evidence="13">
    <location>
        <begin position="95"/>
        <end position="119"/>
    </location>
</feature>
<feature type="transmembrane region" description="Helical" evidence="13">
    <location>
        <begin position="315"/>
        <end position="339"/>
    </location>
</feature>
<evidence type="ECO:0000256" key="5">
    <source>
        <dbReference type="ARBA" id="ARBA00022989"/>
    </source>
</evidence>
<dbReference type="EMBL" id="CAJPIZ010015603">
    <property type="protein sequence ID" value="CAG2115344.1"/>
    <property type="molecule type" value="Genomic_DNA"/>
</dbReference>
<dbReference type="Proteomes" id="UP000759131">
    <property type="component" value="Unassembled WGS sequence"/>
</dbReference>
<comment type="function">
    <text evidence="11">G-protein coupled receptor for glutamate. Ligand binding causes a conformation change that triggers signaling via guanine nucleotide-binding proteins (G proteins) and modulates the activity of down-stream effectors.</text>
</comment>
<dbReference type="GO" id="GO:0004930">
    <property type="term" value="F:G protein-coupled receptor activity"/>
    <property type="evidence" value="ECO:0007669"/>
    <property type="project" value="UniProtKB-KW"/>
</dbReference>
<dbReference type="InterPro" id="IPR000337">
    <property type="entry name" value="GPCR_3"/>
</dbReference>
<dbReference type="InterPro" id="IPR038550">
    <property type="entry name" value="GPCR_3_9-Cys_sf"/>
</dbReference>
<dbReference type="GO" id="GO:0005886">
    <property type="term" value="C:plasma membrane"/>
    <property type="evidence" value="ECO:0007669"/>
    <property type="project" value="UniProtKB-SubCell"/>
</dbReference>
<dbReference type="InterPro" id="IPR000162">
    <property type="entry name" value="GPCR_3_mtglu_rcpt"/>
</dbReference>
<evidence type="ECO:0000256" key="6">
    <source>
        <dbReference type="ARBA" id="ARBA00023040"/>
    </source>
</evidence>
<name>A0A7R9L4D2_9ACAR</name>
<organism evidence="15">
    <name type="scientific">Medioppia subpectinata</name>
    <dbReference type="NCBI Taxonomy" id="1979941"/>
    <lineage>
        <taxon>Eukaryota</taxon>
        <taxon>Metazoa</taxon>
        <taxon>Ecdysozoa</taxon>
        <taxon>Arthropoda</taxon>
        <taxon>Chelicerata</taxon>
        <taxon>Arachnida</taxon>
        <taxon>Acari</taxon>
        <taxon>Acariformes</taxon>
        <taxon>Sarcoptiformes</taxon>
        <taxon>Oribatida</taxon>
        <taxon>Brachypylina</taxon>
        <taxon>Oppioidea</taxon>
        <taxon>Oppiidae</taxon>
        <taxon>Medioppia</taxon>
    </lineage>
</organism>
<keyword evidence="6" id="KW-0297">G-protein coupled receptor</keyword>
<keyword evidence="16" id="KW-1185">Reference proteome</keyword>
<feature type="domain" description="G-protein coupled receptors family 3 profile" evidence="14">
    <location>
        <begin position="93"/>
        <end position="354"/>
    </location>
</feature>
<dbReference type="PROSITE" id="PS50259">
    <property type="entry name" value="G_PROTEIN_RECEP_F3_4"/>
    <property type="match status" value="1"/>
</dbReference>
<feature type="compositionally biased region" description="Polar residues" evidence="12">
    <location>
        <begin position="407"/>
        <end position="421"/>
    </location>
</feature>
<feature type="transmembrane region" description="Helical" evidence="13">
    <location>
        <begin position="245"/>
        <end position="268"/>
    </location>
</feature>
<dbReference type="InterPro" id="IPR017979">
    <property type="entry name" value="GPCR_3_CS"/>
</dbReference>
<dbReference type="EMBL" id="OC870178">
    <property type="protein sequence ID" value="CAD7634914.1"/>
    <property type="molecule type" value="Genomic_DNA"/>
</dbReference>
<evidence type="ECO:0000313" key="16">
    <source>
        <dbReference type="Proteomes" id="UP000759131"/>
    </source>
</evidence>
<dbReference type="Pfam" id="PF00003">
    <property type="entry name" value="7tm_3"/>
    <property type="match status" value="1"/>
</dbReference>
<feature type="transmembrane region" description="Helical" evidence="13">
    <location>
        <begin position="205"/>
        <end position="225"/>
    </location>
</feature>
<dbReference type="InterPro" id="IPR050726">
    <property type="entry name" value="mGluR"/>
</dbReference>
<dbReference type="InterPro" id="IPR017978">
    <property type="entry name" value="GPCR_3_C"/>
</dbReference>
<protein>
    <recommendedName>
        <fullName evidence="14">G-protein coupled receptors family 3 profile domain-containing protein</fullName>
    </recommendedName>
</protein>
<evidence type="ECO:0000256" key="9">
    <source>
        <dbReference type="ARBA" id="ARBA00023180"/>
    </source>
</evidence>
<dbReference type="PROSITE" id="PS00981">
    <property type="entry name" value="G_PROTEIN_RECEP_F3_3"/>
    <property type="match status" value="1"/>
</dbReference>
<evidence type="ECO:0000256" key="13">
    <source>
        <dbReference type="SAM" id="Phobius"/>
    </source>
</evidence>
<keyword evidence="5 13" id="KW-1133">Transmembrane helix</keyword>
<dbReference type="Gene3D" id="2.10.50.30">
    <property type="entry name" value="GPCR, family 3, nine cysteines domain"/>
    <property type="match status" value="1"/>
</dbReference>
<dbReference type="PANTHER" id="PTHR24060">
    <property type="entry name" value="METABOTROPIC GLUTAMATE RECEPTOR"/>
    <property type="match status" value="1"/>
</dbReference>
<keyword evidence="7 13" id="KW-0472">Membrane</keyword>
<evidence type="ECO:0000313" key="15">
    <source>
        <dbReference type="EMBL" id="CAD7634914.1"/>
    </source>
</evidence>
<evidence type="ECO:0000256" key="1">
    <source>
        <dbReference type="ARBA" id="ARBA00004651"/>
    </source>
</evidence>
<reference evidence="15" key="1">
    <citation type="submission" date="2020-11" db="EMBL/GenBank/DDBJ databases">
        <authorList>
            <person name="Tran Van P."/>
        </authorList>
    </citation>
    <scope>NUCLEOTIDE SEQUENCE</scope>
</reference>
<keyword evidence="3" id="KW-1003">Cell membrane</keyword>
<evidence type="ECO:0000256" key="7">
    <source>
        <dbReference type="ARBA" id="ARBA00023136"/>
    </source>
</evidence>
<evidence type="ECO:0000256" key="3">
    <source>
        <dbReference type="ARBA" id="ARBA00022475"/>
    </source>
</evidence>
<feature type="transmembrane region" description="Helical" evidence="13">
    <location>
        <begin position="131"/>
        <end position="151"/>
    </location>
</feature>
<dbReference type="OrthoDB" id="425344at2759"/>
<dbReference type="InterPro" id="IPR011500">
    <property type="entry name" value="GPCR_3_9-Cys_dom"/>
</dbReference>
<dbReference type="PRINTS" id="PR00593">
    <property type="entry name" value="MTABOTROPICR"/>
</dbReference>
<proteinExistence type="inferred from homology"/>
<evidence type="ECO:0000256" key="11">
    <source>
        <dbReference type="ARBA" id="ARBA00054813"/>
    </source>
</evidence>
<dbReference type="Pfam" id="PF07562">
    <property type="entry name" value="NCD3G"/>
    <property type="match status" value="1"/>
</dbReference>
<evidence type="ECO:0000256" key="8">
    <source>
        <dbReference type="ARBA" id="ARBA00023170"/>
    </source>
</evidence>
<feature type="transmembrane region" description="Helical" evidence="13">
    <location>
        <begin position="163"/>
        <end position="184"/>
    </location>
</feature>
<feature type="transmembrane region" description="Helical" evidence="13">
    <location>
        <begin position="289"/>
        <end position="309"/>
    </location>
</feature>
<evidence type="ECO:0000259" key="14">
    <source>
        <dbReference type="PROSITE" id="PS50259"/>
    </source>
</evidence>
<keyword evidence="4 13" id="KW-0812">Transmembrane</keyword>
<evidence type="ECO:0000256" key="10">
    <source>
        <dbReference type="ARBA" id="ARBA00023224"/>
    </source>
</evidence>